<keyword evidence="8" id="KW-0665">Pyrimidine biosynthesis</keyword>
<dbReference type="GO" id="GO:0005737">
    <property type="term" value="C:cytoplasm"/>
    <property type="evidence" value="ECO:0007669"/>
    <property type="project" value="InterPro"/>
</dbReference>
<dbReference type="AlphaFoldDB" id="A0A835UPH2"/>
<dbReference type="InterPro" id="IPR001048">
    <property type="entry name" value="Asp/Glu/Uridylate_kinase"/>
</dbReference>
<evidence type="ECO:0000256" key="7">
    <source>
        <dbReference type="ARBA" id="ARBA00022840"/>
    </source>
</evidence>
<evidence type="ECO:0000256" key="4">
    <source>
        <dbReference type="ARBA" id="ARBA00022679"/>
    </source>
</evidence>
<gene>
    <name evidence="11" type="ORF">HPP92_018535</name>
</gene>
<dbReference type="CDD" id="cd04254">
    <property type="entry name" value="AAK_UMPK-PyrH-Ec"/>
    <property type="match status" value="1"/>
</dbReference>
<keyword evidence="5" id="KW-0547">Nucleotide-binding</keyword>
<evidence type="ECO:0000256" key="3">
    <source>
        <dbReference type="ARBA" id="ARBA00012899"/>
    </source>
</evidence>
<evidence type="ECO:0000259" key="10">
    <source>
        <dbReference type="Pfam" id="PF00696"/>
    </source>
</evidence>
<evidence type="ECO:0000256" key="6">
    <source>
        <dbReference type="ARBA" id="ARBA00022777"/>
    </source>
</evidence>
<dbReference type="PANTHER" id="PTHR42833">
    <property type="entry name" value="URIDYLATE KINASE"/>
    <property type="match status" value="1"/>
</dbReference>
<accession>A0A835UPH2</accession>
<evidence type="ECO:0000256" key="2">
    <source>
        <dbReference type="ARBA" id="ARBA00007614"/>
    </source>
</evidence>
<dbReference type="OrthoDB" id="409889at2759"/>
<comment type="caution">
    <text evidence="11">The sequence shown here is derived from an EMBL/GenBank/DDBJ whole genome shotgun (WGS) entry which is preliminary data.</text>
</comment>
<sequence>MASFAQLFFSPSVSSGFRSTSSLQQSKAGHLSPLLFSAALSRFPVVKVSEMDANPFASVFSTSLPFPSGTCASKCYSSPLVFRSASSISTSKVTQSHLLARCISADEVNGRMQTSMVQCLGVASDEESRPKPLYKWQRVLLKVSGEALAGDHKDNIDPKITMSIAKEVASVTKLGIEVAIVVGGGNIFRGASWAGCSGLDRSSADYIGMLATVMNAIFLQATMESIGIPTRVQTAFRMSEVAEPYIRRRAVRHLEKGRVVIFAAGTGNPFFTTDTAAALRCAEINAEVLLKATNVDGVYDEDPRHNSNACLLETLSYQDVTSKDLSVMDMTAVTLCQENNIPVVVFNLNKPGNIIKAIVGEKVGTLIWGHQDEHRQTEENKIILDQVLEDS</sequence>
<evidence type="ECO:0000256" key="5">
    <source>
        <dbReference type="ARBA" id="ARBA00022741"/>
    </source>
</evidence>
<evidence type="ECO:0000256" key="1">
    <source>
        <dbReference type="ARBA" id="ARBA00004791"/>
    </source>
</evidence>
<dbReference type="EC" id="2.7.4.22" evidence="3"/>
<evidence type="ECO:0000313" key="12">
    <source>
        <dbReference type="Proteomes" id="UP000639772"/>
    </source>
</evidence>
<dbReference type="UniPathway" id="UPA00159">
    <property type="reaction ID" value="UER00275"/>
</dbReference>
<evidence type="ECO:0000256" key="9">
    <source>
        <dbReference type="ARBA" id="ARBA00032092"/>
    </source>
</evidence>
<dbReference type="InterPro" id="IPR015963">
    <property type="entry name" value="Uridylate_kinase_bac"/>
</dbReference>
<comment type="pathway">
    <text evidence="1">Pyrimidine metabolism; CTP biosynthesis via de novo pathway; UDP from UMP (UMPK route): step 1/1.</text>
</comment>
<dbReference type="SUPFAM" id="SSF53633">
    <property type="entry name" value="Carbamate kinase-like"/>
    <property type="match status" value="1"/>
</dbReference>
<name>A0A835UPH2_VANPL</name>
<dbReference type="GO" id="GO:0033862">
    <property type="term" value="F:UMP kinase activity"/>
    <property type="evidence" value="ECO:0007669"/>
    <property type="project" value="UniProtKB-EC"/>
</dbReference>
<evidence type="ECO:0000313" key="11">
    <source>
        <dbReference type="EMBL" id="KAG0469207.1"/>
    </source>
</evidence>
<dbReference type="InterPro" id="IPR036393">
    <property type="entry name" value="AceGlu_kinase-like_sf"/>
</dbReference>
<keyword evidence="4" id="KW-0808">Transferase</keyword>
<dbReference type="EMBL" id="JADCNM010000009">
    <property type="protein sequence ID" value="KAG0469207.1"/>
    <property type="molecule type" value="Genomic_DNA"/>
</dbReference>
<dbReference type="NCBIfam" id="TIGR02075">
    <property type="entry name" value="pyrH_bact"/>
    <property type="match status" value="1"/>
</dbReference>
<feature type="domain" description="Aspartate/glutamate/uridylate kinase" evidence="10">
    <location>
        <begin position="138"/>
        <end position="347"/>
    </location>
</feature>
<dbReference type="GO" id="GO:0005524">
    <property type="term" value="F:ATP binding"/>
    <property type="evidence" value="ECO:0007669"/>
    <property type="project" value="UniProtKB-KW"/>
</dbReference>
<proteinExistence type="inferred from homology"/>
<evidence type="ECO:0000256" key="8">
    <source>
        <dbReference type="ARBA" id="ARBA00022975"/>
    </source>
</evidence>
<dbReference type="GO" id="GO:0044210">
    <property type="term" value="P:'de novo' CTP biosynthetic process"/>
    <property type="evidence" value="ECO:0007669"/>
    <property type="project" value="UniProtKB-UniPathway"/>
</dbReference>
<comment type="similarity">
    <text evidence="2">Belongs to the UMP kinase family.</text>
</comment>
<organism evidence="11 12">
    <name type="scientific">Vanilla planifolia</name>
    <name type="common">Vanilla</name>
    <dbReference type="NCBI Taxonomy" id="51239"/>
    <lineage>
        <taxon>Eukaryota</taxon>
        <taxon>Viridiplantae</taxon>
        <taxon>Streptophyta</taxon>
        <taxon>Embryophyta</taxon>
        <taxon>Tracheophyta</taxon>
        <taxon>Spermatophyta</taxon>
        <taxon>Magnoliopsida</taxon>
        <taxon>Liliopsida</taxon>
        <taxon>Asparagales</taxon>
        <taxon>Orchidaceae</taxon>
        <taxon>Vanilloideae</taxon>
        <taxon>Vanilleae</taxon>
        <taxon>Vanilla</taxon>
    </lineage>
</organism>
<keyword evidence="6" id="KW-0418">Kinase</keyword>
<dbReference type="PANTHER" id="PTHR42833:SF4">
    <property type="entry name" value="URIDYLATE KINASE PUMPKIN, CHLOROPLASTIC"/>
    <property type="match status" value="1"/>
</dbReference>
<dbReference type="Pfam" id="PF00696">
    <property type="entry name" value="AA_kinase"/>
    <property type="match status" value="1"/>
</dbReference>
<dbReference type="Gene3D" id="3.40.1160.10">
    <property type="entry name" value="Acetylglutamate kinase-like"/>
    <property type="match status" value="1"/>
</dbReference>
<dbReference type="FunFam" id="3.40.1160.10:FF:000001">
    <property type="entry name" value="Uridylate kinase"/>
    <property type="match status" value="1"/>
</dbReference>
<protein>
    <recommendedName>
        <fullName evidence="3">UMP kinase</fullName>
        <ecNumber evidence="3">2.7.4.22</ecNumber>
    </recommendedName>
    <alternativeName>
        <fullName evidence="9">Uridine monophosphate kinase</fullName>
    </alternativeName>
</protein>
<dbReference type="GO" id="GO:0006225">
    <property type="term" value="P:UDP biosynthetic process"/>
    <property type="evidence" value="ECO:0007669"/>
    <property type="project" value="TreeGrafter"/>
</dbReference>
<dbReference type="HAMAP" id="MF_01220_B">
    <property type="entry name" value="PyrH_B"/>
    <property type="match status" value="1"/>
</dbReference>
<keyword evidence="7" id="KW-0067">ATP-binding</keyword>
<reference evidence="11 12" key="1">
    <citation type="journal article" date="2020" name="Nat. Food">
        <title>A phased Vanilla planifolia genome enables genetic improvement of flavour and production.</title>
        <authorList>
            <person name="Hasing T."/>
            <person name="Tang H."/>
            <person name="Brym M."/>
            <person name="Khazi F."/>
            <person name="Huang T."/>
            <person name="Chambers A.H."/>
        </authorList>
    </citation>
    <scope>NUCLEOTIDE SEQUENCE [LARGE SCALE GENOMIC DNA]</scope>
    <source>
        <tissue evidence="11">Leaf</tissue>
    </source>
</reference>
<dbReference type="Proteomes" id="UP000639772">
    <property type="component" value="Chromosome 9"/>
</dbReference>